<gene>
    <name evidence="2" type="ORF">KP79_PYT19314</name>
</gene>
<dbReference type="SUPFAM" id="SSF53335">
    <property type="entry name" value="S-adenosyl-L-methionine-dependent methyltransferases"/>
    <property type="match status" value="1"/>
</dbReference>
<dbReference type="CDD" id="cd02440">
    <property type="entry name" value="AdoMet_MTases"/>
    <property type="match status" value="1"/>
</dbReference>
<feature type="domain" description="Methyltransferase" evidence="1">
    <location>
        <begin position="63"/>
        <end position="106"/>
    </location>
</feature>
<proteinExistence type="predicted"/>
<dbReference type="Pfam" id="PF13649">
    <property type="entry name" value="Methyltransf_25"/>
    <property type="match status" value="1"/>
</dbReference>
<comment type="caution">
    <text evidence="2">The sequence shown here is derived from an EMBL/GenBank/DDBJ whole genome shotgun (WGS) entry which is preliminary data.</text>
</comment>
<evidence type="ECO:0000313" key="3">
    <source>
        <dbReference type="Proteomes" id="UP000242188"/>
    </source>
</evidence>
<dbReference type="InterPro" id="IPR029063">
    <property type="entry name" value="SAM-dependent_MTases_sf"/>
</dbReference>
<accession>A0A210Q9L4</accession>
<keyword evidence="3" id="KW-1185">Reference proteome</keyword>
<dbReference type="Proteomes" id="UP000242188">
    <property type="component" value="Unassembled WGS sequence"/>
</dbReference>
<dbReference type="Gene3D" id="3.40.50.150">
    <property type="entry name" value="Vaccinia Virus protein VP39"/>
    <property type="match status" value="1"/>
</dbReference>
<name>A0A210Q9L4_MIZYE</name>
<dbReference type="OrthoDB" id="2019266at2759"/>
<evidence type="ECO:0000313" key="2">
    <source>
        <dbReference type="EMBL" id="OWF45405.1"/>
    </source>
</evidence>
<evidence type="ECO:0000259" key="1">
    <source>
        <dbReference type="Pfam" id="PF13649"/>
    </source>
</evidence>
<reference evidence="2 3" key="1">
    <citation type="journal article" date="2017" name="Nat. Ecol. Evol.">
        <title>Scallop genome provides insights into evolution of bilaterian karyotype and development.</title>
        <authorList>
            <person name="Wang S."/>
            <person name="Zhang J."/>
            <person name="Jiao W."/>
            <person name="Li J."/>
            <person name="Xun X."/>
            <person name="Sun Y."/>
            <person name="Guo X."/>
            <person name="Huan P."/>
            <person name="Dong B."/>
            <person name="Zhang L."/>
            <person name="Hu X."/>
            <person name="Sun X."/>
            <person name="Wang J."/>
            <person name="Zhao C."/>
            <person name="Wang Y."/>
            <person name="Wang D."/>
            <person name="Huang X."/>
            <person name="Wang R."/>
            <person name="Lv J."/>
            <person name="Li Y."/>
            <person name="Zhang Z."/>
            <person name="Liu B."/>
            <person name="Lu W."/>
            <person name="Hui Y."/>
            <person name="Liang J."/>
            <person name="Zhou Z."/>
            <person name="Hou R."/>
            <person name="Li X."/>
            <person name="Liu Y."/>
            <person name="Li H."/>
            <person name="Ning X."/>
            <person name="Lin Y."/>
            <person name="Zhao L."/>
            <person name="Xing Q."/>
            <person name="Dou J."/>
            <person name="Li Y."/>
            <person name="Mao J."/>
            <person name="Guo H."/>
            <person name="Dou H."/>
            <person name="Li T."/>
            <person name="Mu C."/>
            <person name="Jiang W."/>
            <person name="Fu Q."/>
            <person name="Fu X."/>
            <person name="Miao Y."/>
            <person name="Liu J."/>
            <person name="Yu Q."/>
            <person name="Li R."/>
            <person name="Liao H."/>
            <person name="Li X."/>
            <person name="Kong Y."/>
            <person name="Jiang Z."/>
            <person name="Chourrout D."/>
            <person name="Li R."/>
            <person name="Bao Z."/>
        </authorList>
    </citation>
    <scope>NUCLEOTIDE SEQUENCE [LARGE SCALE GENOMIC DNA]</scope>
    <source>
        <strain evidence="2 3">PY_sf001</strain>
    </source>
</reference>
<organism evidence="2 3">
    <name type="scientific">Mizuhopecten yessoensis</name>
    <name type="common">Japanese scallop</name>
    <name type="synonym">Patinopecten yessoensis</name>
    <dbReference type="NCBI Taxonomy" id="6573"/>
    <lineage>
        <taxon>Eukaryota</taxon>
        <taxon>Metazoa</taxon>
        <taxon>Spiralia</taxon>
        <taxon>Lophotrochozoa</taxon>
        <taxon>Mollusca</taxon>
        <taxon>Bivalvia</taxon>
        <taxon>Autobranchia</taxon>
        <taxon>Pteriomorphia</taxon>
        <taxon>Pectinida</taxon>
        <taxon>Pectinoidea</taxon>
        <taxon>Pectinidae</taxon>
        <taxon>Mizuhopecten</taxon>
    </lineage>
</organism>
<sequence>METDKRLSQAHAIAETRDRKTQFYDSWSKLFDQDMLSDGYSGPSMAADAVAGLYPGDRENVHILDIAAGTGFVGEQLAKHGFVKVDALDPSQGMLDKAKAKGVYQTLICSYFDEKKLDIAPGQCN</sequence>
<protein>
    <submittedName>
        <fullName evidence="2">Williams-Beuren syndrome chromosomal region 27 protein</fullName>
    </submittedName>
</protein>
<dbReference type="STRING" id="6573.A0A210Q9L4"/>
<dbReference type="AlphaFoldDB" id="A0A210Q9L4"/>
<dbReference type="InterPro" id="IPR041698">
    <property type="entry name" value="Methyltransf_25"/>
</dbReference>
<dbReference type="EMBL" id="NEDP02004513">
    <property type="protein sequence ID" value="OWF45405.1"/>
    <property type="molecule type" value="Genomic_DNA"/>
</dbReference>